<evidence type="ECO:0000313" key="1">
    <source>
        <dbReference type="EMBL" id="APH04158.1"/>
    </source>
</evidence>
<organism evidence="1 2">
    <name type="scientific">Bacillus weihaiensis</name>
    <dbReference type="NCBI Taxonomy" id="1547283"/>
    <lineage>
        <taxon>Bacteria</taxon>
        <taxon>Bacillati</taxon>
        <taxon>Bacillota</taxon>
        <taxon>Bacilli</taxon>
        <taxon>Bacillales</taxon>
        <taxon>Bacillaceae</taxon>
        <taxon>Bacillus</taxon>
    </lineage>
</organism>
<protein>
    <submittedName>
        <fullName evidence="1">Uncharacterized protein</fullName>
    </submittedName>
</protein>
<sequence>MMKINAEGFQKISLHFCMNKQDYLLDVFQGVNLDVIDLHKKLDIYVKIIDIIYEKMYLN</sequence>
<keyword evidence="2" id="KW-1185">Reference proteome</keyword>
<name>A0A1L3MP78_9BACI</name>
<accession>A0A1L3MP78</accession>
<gene>
    <name evidence="1" type="ORF">A9C19_05035</name>
</gene>
<dbReference type="EMBL" id="CP016020">
    <property type="protein sequence ID" value="APH04158.1"/>
    <property type="molecule type" value="Genomic_DNA"/>
</dbReference>
<reference evidence="1 2" key="1">
    <citation type="journal article" date="2016" name="Sci. Rep.">
        <title>Complete genome sequence and transcriptomic analysis of a novel marine strain Bacillus weihaiensis reveals the mechanism of brown algae degradation.</title>
        <authorList>
            <person name="Zhu Y."/>
            <person name="Chen P."/>
            <person name="Bao Y."/>
            <person name="Men Y."/>
            <person name="Zeng Y."/>
            <person name="Yang J."/>
            <person name="Sun J."/>
            <person name="Sun Y."/>
        </authorList>
    </citation>
    <scope>NUCLEOTIDE SEQUENCE [LARGE SCALE GENOMIC DNA]</scope>
    <source>
        <strain evidence="1 2">Alg07</strain>
    </source>
</reference>
<proteinExistence type="predicted"/>
<dbReference type="STRING" id="1547283.A9C19_05035"/>
<dbReference type="AlphaFoldDB" id="A0A1L3MP78"/>
<dbReference type="KEGG" id="bwh:A9C19_05035"/>
<evidence type="ECO:0000313" key="2">
    <source>
        <dbReference type="Proteomes" id="UP000181936"/>
    </source>
</evidence>
<dbReference type="Proteomes" id="UP000181936">
    <property type="component" value="Chromosome"/>
</dbReference>